<reference evidence="1" key="1">
    <citation type="submission" date="2021-06" db="EMBL/GenBank/DDBJ databases">
        <authorList>
            <person name="Hodson N. C."/>
            <person name="Mongue J. A."/>
            <person name="Jaron S. K."/>
        </authorList>
    </citation>
    <scope>NUCLEOTIDE SEQUENCE</scope>
</reference>
<dbReference type="EMBL" id="CAJVCH010536482">
    <property type="protein sequence ID" value="CAG7825489.1"/>
    <property type="molecule type" value="Genomic_DNA"/>
</dbReference>
<gene>
    <name evidence="1" type="ORF">AFUS01_LOCUS35597</name>
</gene>
<name>A0A8J2KY33_9HEXA</name>
<protein>
    <submittedName>
        <fullName evidence="1">Uncharacterized protein</fullName>
    </submittedName>
</protein>
<evidence type="ECO:0000313" key="1">
    <source>
        <dbReference type="EMBL" id="CAG7825489.1"/>
    </source>
</evidence>
<organism evidence="1 2">
    <name type="scientific">Allacma fusca</name>
    <dbReference type="NCBI Taxonomy" id="39272"/>
    <lineage>
        <taxon>Eukaryota</taxon>
        <taxon>Metazoa</taxon>
        <taxon>Ecdysozoa</taxon>
        <taxon>Arthropoda</taxon>
        <taxon>Hexapoda</taxon>
        <taxon>Collembola</taxon>
        <taxon>Symphypleona</taxon>
        <taxon>Sminthuridae</taxon>
        <taxon>Allacma</taxon>
    </lineage>
</organism>
<evidence type="ECO:0000313" key="2">
    <source>
        <dbReference type="Proteomes" id="UP000708208"/>
    </source>
</evidence>
<comment type="caution">
    <text evidence="1">The sequence shown here is derived from an EMBL/GenBank/DDBJ whole genome shotgun (WGS) entry which is preliminary data.</text>
</comment>
<proteinExistence type="predicted"/>
<dbReference type="Proteomes" id="UP000708208">
    <property type="component" value="Unassembled WGS sequence"/>
</dbReference>
<feature type="non-terminal residue" evidence="1">
    <location>
        <position position="1"/>
    </location>
</feature>
<dbReference type="AlphaFoldDB" id="A0A8J2KY33"/>
<sequence>IAKAKDLRDLMDKIGDQEKYLYYDLITKFALETS</sequence>
<accession>A0A8J2KY33</accession>
<keyword evidence="2" id="KW-1185">Reference proteome</keyword>